<feature type="region of interest" description="Disordered" evidence="1">
    <location>
        <begin position="924"/>
        <end position="950"/>
    </location>
</feature>
<evidence type="ECO:0000313" key="5">
    <source>
        <dbReference type="Proteomes" id="UP001151760"/>
    </source>
</evidence>
<feature type="compositionally biased region" description="Basic and acidic residues" evidence="1">
    <location>
        <begin position="940"/>
        <end position="950"/>
    </location>
</feature>
<evidence type="ECO:0000259" key="3">
    <source>
        <dbReference type="Pfam" id="PF17921"/>
    </source>
</evidence>
<evidence type="ECO:0000259" key="2">
    <source>
        <dbReference type="Pfam" id="PF07727"/>
    </source>
</evidence>
<dbReference type="InterPro" id="IPR043502">
    <property type="entry name" value="DNA/RNA_pol_sf"/>
</dbReference>
<evidence type="ECO:0000313" key="4">
    <source>
        <dbReference type="EMBL" id="GJT86236.1"/>
    </source>
</evidence>
<organism evidence="4 5">
    <name type="scientific">Tanacetum coccineum</name>
    <dbReference type="NCBI Taxonomy" id="301880"/>
    <lineage>
        <taxon>Eukaryota</taxon>
        <taxon>Viridiplantae</taxon>
        <taxon>Streptophyta</taxon>
        <taxon>Embryophyta</taxon>
        <taxon>Tracheophyta</taxon>
        <taxon>Spermatophyta</taxon>
        <taxon>Magnoliopsida</taxon>
        <taxon>eudicotyledons</taxon>
        <taxon>Gunneridae</taxon>
        <taxon>Pentapetalae</taxon>
        <taxon>asterids</taxon>
        <taxon>campanulids</taxon>
        <taxon>Asterales</taxon>
        <taxon>Asteraceae</taxon>
        <taxon>Asteroideae</taxon>
        <taxon>Anthemideae</taxon>
        <taxon>Anthemidinae</taxon>
        <taxon>Tanacetum</taxon>
    </lineage>
</organism>
<proteinExistence type="predicted"/>
<protein>
    <submittedName>
        <fullName evidence="4">Retrovirus-related pol polyprotein from transposon TNT 1-94</fullName>
    </submittedName>
</protein>
<dbReference type="Gene3D" id="1.10.340.70">
    <property type="match status" value="1"/>
</dbReference>
<reference evidence="4" key="2">
    <citation type="submission" date="2022-01" db="EMBL/GenBank/DDBJ databases">
        <authorList>
            <person name="Yamashiro T."/>
            <person name="Shiraishi A."/>
            <person name="Satake H."/>
            <person name="Nakayama K."/>
        </authorList>
    </citation>
    <scope>NUCLEOTIDE SEQUENCE</scope>
</reference>
<sequence>MSFPKTNLKIVLFARFNTIITSLKALDEGYSSKNHVRKFLRALHPKWRAKVMAIEESKDLTSLSFDELIGNLKVHEMIIKKDYEIVKAKVERKSLALKDKKESSDEVCSTSGSEDEDYAMAVRDFKKFFKRRGRFMRQPRNDKRPFKEAETTKTAKVKGSSLDVEIQIILLENVQSHRETRTKEHLLEVLGAIAVKKMMKRSKTRHFDLDPDEWINDSGYFKHMTGNQKLFSTYKAYNGEHVDNLGFNLLSIGQICDNKCGVTFFEHDSEITKDGKVIDEEEAIREIKKKNLENVVEDETLEIDEIVNIKESRNHPLENVIGNLNQRTLRSQAQNQSNFYCFISTIEPKNVNEALGDERTKWVFRNKLDKNGVVSRNKARLVAQGYNQQEGIDYDETYAPVARLESIRILLAYDCALDFKLIQMDVKSAFLNGFINEEKALYGLKQAPKAWYDRLKAFLIKHEYKMGMVDNTLFTKKKSSNLIIVQIYVDDIIFGSTCQDMCDEFAKIMHDEFEMSMMGELNFFLGLQIKQMEDGIFFNQSKYIKEMLKKFGLEDSKPMKTPMSSDTKLTKDEECESVDSTKYRGMIGSLLYLTESRPDIMFSVCLCARFQEAPKTSHLEAVKRIFRYIKGTTHLGLWYPKGTGIETVVYADSDHAGDYVDRKSTSGICTFVGCCLTSWFSKKQTALAISTTKAEYVSAGKACQQALWMKQALIDYDVRLDDVPIMCDNKGAIDLSKNPVQHSRTKHIEIRHHFLRDNVQKGHISIEKVPSADNIADILTKPLKRELFNYLRFDIKIKDKRGAENLVADHLSRLENPDLGTFTEEEIADEFLDEHLMVLKTKLNNDEPCASVTGRKVYESGFFWPSMFKDAKDYVMRCDACQRLGNISSRSEMSQNNIQVLVEAIDSLVPLDERFATFQGTDIQEKNKKKAKSKQIRARNGKDKVKSQAK</sequence>
<reference evidence="4" key="1">
    <citation type="journal article" date="2022" name="Int. J. Mol. Sci.">
        <title>Draft Genome of Tanacetum Coccineum: Genomic Comparison of Closely Related Tanacetum-Family Plants.</title>
        <authorList>
            <person name="Yamashiro T."/>
            <person name="Shiraishi A."/>
            <person name="Nakayama K."/>
            <person name="Satake H."/>
        </authorList>
    </citation>
    <scope>NUCLEOTIDE SEQUENCE</scope>
</reference>
<name>A0ABQ5HEF1_9ASTR</name>
<dbReference type="PANTHER" id="PTHR11439">
    <property type="entry name" value="GAG-POL-RELATED RETROTRANSPOSON"/>
    <property type="match status" value="1"/>
</dbReference>
<evidence type="ECO:0000256" key="1">
    <source>
        <dbReference type="SAM" id="MobiDB-lite"/>
    </source>
</evidence>
<feature type="domain" description="Integrase zinc-binding" evidence="3">
    <location>
        <begin position="862"/>
        <end position="883"/>
    </location>
</feature>
<dbReference type="InterPro" id="IPR013103">
    <property type="entry name" value="RVT_2"/>
</dbReference>
<dbReference type="Pfam" id="PF07727">
    <property type="entry name" value="RVT_2"/>
    <property type="match status" value="1"/>
</dbReference>
<dbReference type="InterPro" id="IPR041588">
    <property type="entry name" value="Integrase_H2C2"/>
</dbReference>
<feature type="domain" description="Reverse transcriptase Ty1/copia-type" evidence="2">
    <location>
        <begin position="438"/>
        <end position="564"/>
    </location>
</feature>
<dbReference type="CDD" id="cd09272">
    <property type="entry name" value="RNase_HI_RT_Ty1"/>
    <property type="match status" value="1"/>
</dbReference>
<dbReference type="Proteomes" id="UP001151760">
    <property type="component" value="Unassembled WGS sequence"/>
</dbReference>
<gene>
    <name evidence="4" type="ORF">Tco_1067953</name>
</gene>
<keyword evidence="5" id="KW-1185">Reference proteome</keyword>
<feature type="compositionally biased region" description="Basic residues" evidence="1">
    <location>
        <begin position="927"/>
        <end position="939"/>
    </location>
</feature>
<dbReference type="EMBL" id="BQNB010019528">
    <property type="protein sequence ID" value="GJT86236.1"/>
    <property type="molecule type" value="Genomic_DNA"/>
</dbReference>
<dbReference type="Pfam" id="PF17921">
    <property type="entry name" value="Integrase_H2C2"/>
    <property type="match status" value="1"/>
</dbReference>
<dbReference type="PANTHER" id="PTHR11439:SF442">
    <property type="entry name" value="CYSTEINE-RICH RLK (RECEPTOR-LIKE PROTEIN KINASE) 8"/>
    <property type="match status" value="1"/>
</dbReference>
<dbReference type="SUPFAM" id="SSF56672">
    <property type="entry name" value="DNA/RNA polymerases"/>
    <property type="match status" value="1"/>
</dbReference>
<accession>A0ABQ5HEF1</accession>
<comment type="caution">
    <text evidence="4">The sequence shown here is derived from an EMBL/GenBank/DDBJ whole genome shotgun (WGS) entry which is preliminary data.</text>
</comment>